<dbReference type="RefSeq" id="WP_107968437.1">
    <property type="nucleotide sequence ID" value="NZ_NWBU01000010.1"/>
</dbReference>
<dbReference type="Proteomes" id="UP000244162">
    <property type="component" value="Unassembled WGS sequence"/>
</dbReference>
<evidence type="ECO:0000256" key="2">
    <source>
        <dbReference type="ARBA" id="ARBA00013855"/>
    </source>
</evidence>
<dbReference type="EMBL" id="NWBU01000010">
    <property type="protein sequence ID" value="PTQ10089.1"/>
    <property type="molecule type" value="Genomic_DNA"/>
</dbReference>
<dbReference type="GO" id="GO:0005886">
    <property type="term" value="C:plasma membrane"/>
    <property type="evidence" value="ECO:0007669"/>
    <property type="project" value="TreeGrafter"/>
</dbReference>
<dbReference type="InterPro" id="IPR055342">
    <property type="entry name" value="MreC_beta-barrel_core"/>
</dbReference>
<evidence type="ECO:0000313" key="8">
    <source>
        <dbReference type="Proteomes" id="UP000244162"/>
    </source>
</evidence>
<dbReference type="Gene3D" id="2.40.10.340">
    <property type="entry name" value="Rod shape-determining protein MreC, domain 1"/>
    <property type="match status" value="1"/>
</dbReference>
<proteinExistence type="inferred from homology"/>
<keyword evidence="8" id="KW-1185">Reference proteome</keyword>
<evidence type="ECO:0000259" key="6">
    <source>
        <dbReference type="Pfam" id="PF04085"/>
    </source>
</evidence>
<dbReference type="Pfam" id="PF04085">
    <property type="entry name" value="MreC"/>
    <property type="match status" value="1"/>
</dbReference>
<dbReference type="GO" id="GO:0008360">
    <property type="term" value="P:regulation of cell shape"/>
    <property type="evidence" value="ECO:0007669"/>
    <property type="project" value="UniProtKB-KW"/>
</dbReference>
<sequence length="294" mass="30758">MAPSRHRRRGFSRRVQYTLFAGYVVAVVGVVVAAALILIARFDPLAFSALRGLVLDAGAPVSAAGRSVVRGGETVSEEIGAYFNAAAQNRALRQELAVARRKLVAARAVQYENARLKRILHLTDNGRPPVAVARLIGSDAAGHRRFATLSAGSSSGVRPGLPVRGADGLIGRIFETGRFASRVLLLTDGGSTVPVRVARSGQPALAIGRGDGGLDLRALASGGRPFQKGDLVVTSGTGGIYAPNLPVAVVVNVDRELAVARPVADPARLDFAIVDPVFQIPLPPPSDPLHRDAP</sequence>
<feature type="transmembrane region" description="Helical" evidence="5">
    <location>
        <begin position="20"/>
        <end position="40"/>
    </location>
</feature>
<dbReference type="InterPro" id="IPR042175">
    <property type="entry name" value="Cell/Rod_MreC_2"/>
</dbReference>
<keyword evidence="5" id="KW-1133">Transmembrane helix</keyword>
<feature type="domain" description="Rod shape-determining protein MreC beta-barrel core" evidence="6">
    <location>
        <begin position="136"/>
        <end position="272"/>
    </location>
</feature>
<evidence type="ECO:0000256" key="5">
    <source>
        <dbReference type="SAM" id="Phobius"/>
    </source>
</evidence>
<dbReference type="NCBIfam" id="NF010513">
    <property type="entry name" value="PRK13922.12-3"/>
    <property type="match status" value="1"/>
</dbReference>
<dbReference type="PANTHER" id="PTHR34138:SF1">
    <property type="entry name" value="CELL SHAPE-DETERMINING PROTEIN MREC"/>
    <property type="match status" value="1"/>
</dbReference>
<dbReference type="PANTHER" id="PTHR34138">
    <property type="entry name" value="CELL SHAPE-DETERMINING PROTEIN MREC"/>
    <property type="match status" value="1"/>
</dbReference>
<evidence type="ECO:0000313" key="7">
    <source>
        <dbReference type="EMBL" id="PTQ10089.1"/>
    </source>
</evidence>
<organism evidence="7 8">
    <name type="scientific">Sphingomonas oleivorans</name>
    <dbReference type="NCBI Taxonomy" id="1735121"/>
    <lineage>
        <taxon>Bacteria</taxon>
        <taxon>Pseudomonadati</taxon>
        <taxon>Pseudomonadota</taxon>
        <taxon>Alphaproteobacteria</taxon>
        <taxon>Sphingomonadales</taxon>
        <taxon>Sphingomonadaceae</taxon>
        <taxon>Sphingomonas</taxon>
    </lineage>
</organism>
<dbReference type="AlphaFoldDB" id="A0A2T5FWE2"/>
<evidence type="ECO:0000256" key="3">
    <source>
        <dbReference type="ARBA" id="ARBA00022960"/>
    </source>
</evidence>
<dbReference type="InterPro" id="IPR042177">
    <property type="entry name" value="Cell/Rod_1"/>
</dbReference>
<evidence type="ECO:0000256" key="4">
    <source>
        <dbReference type="ARBA" id="ARBA00032089"/>
    </source>
</evidence>
<keyword evidence="3" id="KW-0133">Cell shape</keyword>
<accession>A0A2T5FWE2</accession>
<keyword evidence="5" id="KW-0812">Transmembrane</keyword>
<comment type="caution">
    <text evidence="7">The sequence shown here is derived from an EMBL/GenBank/DDBJ whole genome shotgun (WGS) entry which is preliminary data.</text>
</comment>
<keyword evidence="5" id="KW-0472">Membrane</keyword>
<evidence type="ECO:0000256" key="1">
    <source>
        <dbReference type="ARBA" id="ARBA00009369"/>
    </source>
</evidence>
<name>A0A2T5FWE2_9SPHN</name>
<protein>
    <recommendedName>
        <fullName evidence="2">Cell shape-determining protein MreC</fullName>
    </recommendedName>
    <alternativeName>
        <fullName evidence="4">Cell shape protein MreC</fullName>
    </alternativeName>
</protein>
<dbReference type="Gene3D" id="2.40.10.350">
    <property type="entry name" value="Rod shape-determining protein MreC, domain 2"/>
    <property type="match status" value="1"/>
</dbReference>
<dbReference type="InterPro" id="IPR007221">
    <property type="entry name" value="MreC"/>
</dbReference>
<gene>
    <name evidence="7" type="ORF">CLG96_13205</name>
</gene>
<dbReference type="OrthoDB" id="8478127at2"/>
<comment type="similarity">
    <text evidence="1">Belongs to the MreC family.</text>
</comment>
<reference evidence="7 8" key="1">
    <citation type="submission" date="2017-09" db="EMBL/GenBank/DDBJ databases">
        <title>Sphingomonas panjinensis sp.nov., isolated from oil-contaminated soil.</title>
        <authorList>
            <person name="Wang L."/>
            <person name="Chen L."/>
        </authorList>
    </citation>
    <scope>NUCLEOTIDE SEQUENCE [LARGE SCALE GENOMIC DNA]</scope>
    <source>
        <strain evidence="7 8">FW-11</strain>
    </source>
</reference>